<evidence type="ECO:0000256" key="2">
    <source>
        <dbReference type="PROSITE-ProRule" id="PRU00235"/>
    </source>
</evidence>
<dbReference type="CDD" id="cd18294">
    <property type="entry name" value="BTB_POZ_BTBD19"/>
    <property type="match status" value="1"/>
</dbReference>
<dbReference type="SUPFAM" id="SSF50985">
    <property type="entry name" value="RCC1/BLIP-II"/>
    <property type="match status" value="2"/>
</dbReference>
<dbReference type="InterPro" id="IPR000210">
    <property type="entry name" value="BTB/POZ_dom"/>
</dbReference>
<dbReference type="Pfam" id="PF00651">
    <property type="entry name" value="BTB"/>
    <property type="match status" value="1"/>
</dbReference>
<reference evidence="5 6" key="1">
    <citation type="journal article" date="2013" name="Genome Biol.">
        <title>Genome of Acanthamoeba castellanii highlights extensive lateral gene transfer and early evolution of tyrosine kinase signaling.</title>
        <authorList>
            <person name="Clarke M."/>
            <person name="Lohan A.J."/>
            <person name="Liu B."/>
            <person name="Lagkouvardos I."/>
            <person name="Roy S."/>
            <person name="Zafar N."/>
            <person name="Bertelli C."/>
            <person name="Schilde C."/>
            <person name="Kianianmomeni A."/>
            <person name="Burglin T.R."/>
            <person name="Frech C."/>
            <person name="Turcotte B."/>
            <person name="Kopec K.O."/>
            <person name="Synnott J.M."/>
            <person name="Choo C."/>
            <person name="Paponov I."/>
            <person name="Finkler A."/>
            <person name="Soon Heng Tan C."/>
            <person name="Hutchins A.P."/>
            <person name="Weinmeier T."/>
            <person name="Rattei T."/>
            <person name="Chu J.S."/>
            <person name="Gimenez G."/>
            <person name="Irimia M."/>
            <person name="Rigden D.J."/>
            <person name="Fitzpatrick D.A."/>
            <person name="Lorenzo-Morales J."/>
            <person name="Bateman A."/>
            <person name="Chiu C.H."/>
            <person name="Tang P."/>
            <person name="Hegemann P."/>
            <person name="Fromm H."/>
            <person name="Raoult D."/>
            <person name="Greub G."/>
            <person name="Miranda-Saavedra D."/>
            <person name="Chen N."/>
            <person name="Nash P."/>
            <person name="Ginger M.L."/>
            <person name="Horn M."/>
            <person name="Schaap P."/>
            <person name="Caler L."/>
            <person name="Loftus B."/>
        </authorList>
    </citation>
    <scope>NUCLEOTIDE SEQUENCE [LARGE SCALE GENOMIC DNA]</scope>
    <source>
        <strain evidence="5 6">Neff</strain>
    </source>
</reference>
<feature type="compositionally biased region" description="Basic and acidic residues" evidence="3">
    <location>
        <begin position="633"/>
        <end position="653"/>
    </location>
</feature>
<accession>L8HG90</accession>
<dbReference type="InterPro" id="IPR000408">
    <property type="entry name" value="Reg_chr_condens"/>
</dbReference>
<dbReference type="Gene3D" id="3.30.710.10">
    <property type="entry name" value="Potassium Channel Kv1.1, Chain A"/>
    <property type="match status" value="2"/>
</dbReference>
<dbReference type="Proteomes" id="UP000011083">
    <property type="component" value="Unassembled WGS sequence"/>
</dbReference>
<dbReference type="Pfam" id="PF00415">
    <property type="entry name" value="RCC1"/>
    <property type="match status" value="3"/>
</dbReference>
<dbReference type="Gene3D" id="2.130.10.30">
    <property type="entry name" value="Regulator of chromosome condensation 1/beta-lactamase-inhibitor protein II"/>
    <property type="match status" value="2"/>
</dbReference>
<dbReference type="InterPro" id="IPR009091">
    <property type="entry name" value="RCC1/BLIP-II"/>
</dbReference>
<evidence type="ECO:0000313" key="6">
    <source>
        <dbReference type="Proteomes" id="UP000011083"/>
    </source>
</evidence>
<dbReference type="AlphaFoldDB" id="L8HG90"/>
<feature type="repeat" description="RCC1" evidence="2">
    <location>
        <begin position="243"/>
        <end position="285"/>
    </location>
</feature>
<name>L8HG90_ACACF</name>
<dbReference type="SMART" id="SM00225">
    <property type="entry name" value="BTB"/>
    <property type="match status" value="2"/>
</dbReference>
<dbReference type="InterPro" id="IPR011333">
    <property type="entry name" value="SKP1/BTB/POZ_sf"/>
</dbReference>
<dbReference type="EMBL" id="KB007834">
    <property type="protein sequence ID" value="ELR24272.1"/>
    <property type="molecule type" value="Genomic_DNA"/>
</dbReference>
<sequence>MKRVEDSKTQLEDDELQLRTPSPAQATQGEMLTLSAAQHQDSDDFEANPFVFSMEQPSYVYLWGSGGWGALGMGGEDDDDDYYDEDGAADSARPTLLRNPALDGLQLRQIVCTKRHTLFLTGCGRVFACGSNVGVELAHDEGRRVVARPEEVKLPQPAVGRAFELASGNGYNHRFLLCSSASSSPSSGSSEAGDTQVYCWGESTQGQLFFNARCVEQPRLVESLQGLDVVQVATGDRHSLNGDGQLGLGDSVLHGPGPHPVIGLDGFKVVQIACGESHSVALTDAGTVYTWGNGLSGQLGHCNESSVNRPQLVQACLGMKVLYIACGSYHTVALIDTGDVVVWGSNEESQLGIEGESGQGIIAVACGTGLTVALSADGRVFACGMLLERIPIPRVVLPAGKGITQIACGAQYIAAWRGPLSPSLAGLRARISRAVDPNSWLALSALIDRDECSDLLLRLGDGSAIHAHRVVLAMRSDSLSAELVDLEAAPGARHCRRPGGAHHSLPAALGDSPRGSGYLYCDTLPPLPATLFVLHRRQKLAVGDDSDSDVEDVVGQLLHLARLYATKPLEDLLEKMVAFPRLAAAAALDAPSPVSNTLASDLLAAFEQPLFSDLSFIVTPSAATADDGAGYDEVAKNESGDKEMQKNEDAHADEKIESEEAQANEHPVAIEIVAHKCLLAPRSDYFRAMFLTGLKEATQRRVPIAGLRPEVFRQVVRYHYSGFVGEIDPEQVVELFVVGNEFGMDALVRPCERMIERGLDLDNVNDLWGMATTFASEQLKQLCIAFLLKQLRPKKIGTGRVAALSLELLEAVCARMIATPDSNVMNCGSCKESITRLDEREMCPHCVLCGRVLCQRWKKRGCIHKLLRHDGPPQLLRLFSPHGKSGFVPGVVQPLCHPCRAILSAHGT</sequence>
<dbReference type="RefSeq" id="XP_004353956.1">
    <property type="nucleotide sequence ID" value="XM_004353904.1"/>
</dbReference>
<dbReference type="OrthoDB" id="16281at2759"/>
<feature type="repeat" description="RCC1" evidence="2">
    <location>
        <begin position="338"/>
        <end position="377"/>
    </location>
</feature>
<dbReference type="VEuPathDB" id="AmoebaDB:ACA1_169700"/>
<feature type="repeat" description="RCC1" evidence="2">
    <location>
        <begin position="286"/>
        <end position="337"/>
    </location>
</feature>
<dbReference type="PRINTS" id="PR00633">
    <property type="entry name" value="RCCNDNSATION"/>
</dbReference>
<dbReference type="GeneID" id="14925288"/>
<dbReference type="KEGG" id="acan:ACA1_169700"/>
<evidence type="ECO:0000256" key="3">
    <source>
        <dbReference type="SAM" id="MobiDB-lite"/>
    </source>
</evidence>
<evidence type="ECO:0000256" key="1">
    <source>
        <dbReference type="ARBA" id="ARBA00022737"/>
    </source>
</evidence>
<feature type="repeat" description="RCC1" evidence="2">
    <location>
        <begin position="195"/>
        <end position="245"/>
    </location>
</feature>
<dbReference type="InterPro" id="IPR051625">
    <property type="entry name" value="Signaling_Regulatory_Domain"/>
</dbReference>
<dbReference type="SUPFAM" id="SSF54695">
    <property type="entry name" value="POZ domain"/>
    <property type="match status" value="1"/>
</dbReference>
<evidence type="ECO:0000313" key="5">
    <source>
        <dbReference type="EMBL" id="ELR24272.1"/>
    </source>
</evidence>
<keyword evidence="6" id="KW-1185">Reference proteome</keyword>
<feature type="region of interest" description="Disordered" evidence="3">
    <location>
        <begin position="625"/>
        <end position="653"/>
    </location>
</feature>
<gene>
    <name evidence="5" type="ORF">ACA1_169700</name>
</gene>
<dbReference type="PROSITE" id="PS50012">
    <property type="entry name" value="RCC1_3"/>
    <property type="match status" value="5"/>
</dbReference>
<proteinExistence type="predicted"/>
<feature type="domain" description="BTB" evidence="4">
    <location>
        <begin position="652"/>
        <end position="728"/>
    </location>
</feature>
<feature type="compositionally biased region" description="Basic and acidic residues" evidence="3">
    <location>
        <begin position="1"/>
        <end position="11"/>
    </location>
</feature>
<feature type="repeat" description="RCC1" evidence="2">
    <location>
        <begin position="58"/>
        <end position="123"/>
    </location>
</feature>
<keyword evidence="1" id="KW-0677">Repeat</keyword>
<protein>
    <submittedName>
        <fullName evidence="5">BTB/POZ domain containing protein</fullName>
    </submittedName>
</protein>
<dbReference type="PROSITE" id="PS00626">
    <property type="entry name" value="RCC1_2"/>
    <property type="match status" value="2"/>
</dbReference>
<feature type="region of interest" description="Disordered" evidence="3">
    <location>
        <begin position="1"/>
        <end position="26"/>
    </location>
</feature>
<organism evidence="5 6">
    <name type="scientific">Acanthamoeba castellanii (strain ATCC 30010 / Neff)</name>
    <dbReference type="NCBI Taxonomy" id="1257118"/>
    <lineage>
        <taxon>Eukaryota</taxon>
        <taxon>Amoebozoa</taxon>
        <taxon>Discosea</taxon>
        <taxon>Longamoebia</taxon>
        <taxon>Centramoebida</taxon>
        <taxon>Acanthamoebidae</taxon>
        <taxon>Acanthamoeba</taxon>
    </lineage>
</organism>
<dbReference type="PROSITE" id="PS50097">
    <property type="entry name" value="BTB"/>
    <property type="match status" value="1"/>
</dbReference>
<evidence type="ECO:0000259" key="4">
    <source>
        <dbReference type="PROSITE" id="PS50097"/>
    </source>
</evidence>
<dbReference type="PANTHER" id="PTHR22872">
    <property type="entry name" value="BTK-BINDING PROTEIN-RELATED"/>
    <property type="match status" value="1"/>
</dbReference>